<dbReference type="RefSeq" id="WP_023978290.1">
    <property type="nucleotide sequence ID" value="NZ_CBLX010000023.1"/>
</dbReference>
<comment type="catalytic activity">
    <reaction evidence="13 14 15">
        <text>protoporphyrinogen IX + 3 A = protoporphyrin IX + 3 AH2</text>
        <dbReference type="Rhea" id="RHEA:62000"/>
        <dbReference type="ChEBI" id="CHEBI:13193"/>
        <dbReference type="ChEBI" id="CHEBI:17499"/>
        <dbReference type="ChEBI" id="CHEBI:57306"/>
        <dbReference type="ChEBI" id="CHEBI:57307"/>
    </reaction>
</comment>
<evidence type="ECO:0000313" key="17">
    <source>
        <dbReference type="Proteomes" id="UP000027583"/>
    </source>
</evidence>
<comment type="function">
    <text evidence="14 15">Catalyzes the oxidation of protoporphyrinogen IX to protoporphyrin IX.</text>
</comment>
<comment type="caution">
    <text evidence="16">The sequence shown here is derived from an EMBL/GenBank/DDBJ whole genome shotgun (WGS) entry which is preliminary data.</text>
</comment>
<evidence type="ECO:0000256" key="5">
    <source>
        <dbReference type="ARBA" id="ARBA00022475"/>
    </source>
</evidence>
<dbReference type="GO" id="GO:0046872">
    <property type="term" value="F:metal ion binding"/>
    <property type="evidence" value="ECO:0007669"/>
    <property type="project" value="UniProtKB-UniRule"/>
</dbReference>
<keyword evidence="11 14" id="KW-0408">Iron</keyword>
<organism evidence="16 17">
    <name type="scientific">Asaia bogorensis</name>
    <dbReference type="NCBI Taxonomy" id="91915"/>
    <lineage>
        <taxon>Bacteria</taxon>
        <taxon>Pseudomonadati</taxon>
        <taxon>Pseudomonadota</taxon>
        <taxon>Alphaproteobacteria</taxon>
        <taxon>Acetobacterales</taxon>
        <taxon>Acetobacteraceae</taxon>
        <taxon>Asaia</taxon>
    </lineage>
</organism>
<evidence type="ECO:0000256" key="14">
    <source>
        <dbReference type="HAMAP-Rule" id="MF_02239"/>
    </source>
</evidence>
<feature type="transmembrane region" description="Helical" evidence="14">
    <location>
        <begin position="88"/>
        <end position="106"/>
    </location>
</feature>
<feature type="binding site" description="axial binding residue" evidence="14">
    <location>
        <position position="15"/>
    </location>
    <ligand>
        <name>heme</name>
        <dbReference type="ChEBI" id="CHEBI:30413"/>
    </ligand>
    <ligandPart>
        <name>Fe</name>
        <dbReference type="ChEBI" id="CHEBI:18248"/>
    </ligandPart>
</feature>
<keyword evidence="6 14" id="KW-0349">Heme</keyword>
<dbReference type="EMBL" id="CBLX010000023">
    <property type="protein sequence ID" value="CDG40681.1"/>
    <property type="molecule type" value="Genomic_DNA"/>
</dbReference>
<evidence type="ECO:0000256" key="12">
    <source>
        <dbReference type="ARBA" id="ARBA00023136"/>
    </source>
</evidence>
<dbReference type="NCBIfam" id="TIGR00701">
    <property type="entry name" value="protoporphyrinogen oxidase HemJ"/>
    <property type="match status" value="1"/>
</dbReference>
<comment type="similarity">
    <text evidence="3 14 15">Belongs to the HemJ family.</text>
</comment>
<evidence type="ECO:0000256" key="4">
    <source>
        <dbReference type="ARBA" id="ARBA00017504"/>
    </source>
</evidence>
<evidence type="ECO:0000256" key="3">
    <source>
        <dbReference type="ARBA" id="ARBA00006501"/>
    </source>
</evidence>
<dbReference type="PIRSF" id="PIRSF004638">
    <property type="entry name" value="UCP004638"/>
    <property type="match status" value="1"/>
</dbReference>
<keyword evidence="10 14" id="KW-0560">Oxidoreductase</keyword>
<evidence type="ECO:0000256" key="11">
    <source>
        <dbReference type="ARBA" id="ARBA00023004"/>
    </source>
</evidence>
<keyword evidence="7 14" id="KW-0812">Transmembrane</keyword>
<dbReference type="Pfam" id="PF03653">
    <property type="entry name" value="UPF0093"/>
    <property type="match status" value="1"/>
</dbReference>
<evidence type="ECO:0000256" key="7">
    <source>
        <dbReference type="ARBA" id="ARBA00022692"/>
    </source>
</evidence>
<proteinExistence type="inferred from homology"/>
<feature type="transmembrane region" description="Helical" evidence="14">
    <location>
        <begin position="56"/>
        <end position="82"/>
    </location>
</feature>
<evidence type="ECO:0000256" key="15">
    <source>
        <dbReference type="PIRNR" id="PIRNR004638"/>
    </source>
</evidence>
<name>A0A060QLF0_9PROT</name>
<dbReference type="GO" id="GO:0005886">
    <property type="term" value="C:plasma membrane"/>
    <property type="evidence" value="ECO:0007669"/>
    <property type="project" value="UniProtKB-SubCell"/>
</dbReference>
<comment type="pathway">
    <text evidence="2 14 15">Porphyrin-containing compound metabolism; protoporphyrin-IX biosynthesis; protoporphyrin-IX from protoporphyrinogen-IX: step 1/1.</text>
</comment>
<evidence type="ECO:0000256" key="10">
    <source>
        <dbReference type="ARBA" id="ARBA00023002"/>
    </source>
</evidence>
<dbReference type="AlphaFoldDB" id="A0A060QLF0"/>
<evidence type="ECO:0000256" key="2">
    <source>
        <dbReference type="ARBA" id="ARBA00005073"/>
    </source>
</evidence>
<dbReference type="EC" id="1.3.99.-" evidence="14 15"/>
<dbReference type="Proteomes" id="UP000027583">
    <property type="component" value="Unassembled WGS sequence"/>
</dbReference>
<keyword evidence="5 14" id="KW-1003">Cell membrane</keyword>
<evidence type="ECO:0000256" key="8">
    <source>
        <dbReference type="ARBA" id="ARBA00022723"/>
    </source>
</evidence>
<dbReference type="GO" id="GO:0006782">
    <property type="term" value="P:protoporphyrinogen IX biosynthetic process"/>
    <property type="evidence" value="ECO:0007669"/>
    <property type="project" value="UniProtKB-UniRule"/>
</dbReference>
<comment type="subcellular location">
    <subcellularLocation>
        <location evidence="1 14">Cell membrane</location>
        <topology evidence="1 14">Multi-pass membrane protein</topology>
    </subcellularLocation>
</comment>
<reference evidence="16 17" key="1">
    <citation type="journal article" date="2014" name="Genome Biol. Evol.">
        <title>Acetic acid bacteria genomes reveal functional traits for adaptation to life in insect guts.</title>
        <authorList>
            <person name="Chouaia B."/>
            <person name="Gaiarsa S."/>
            <person name="Crotti E."/>
            <person name="Comandatore F."/>
            <person name="Degli Esposti M."/>
            <person name="Ricci I."/>
            <person name="Alma A."/>
            <person name="Favia G."/>
            <person name="Bandi C."/>
            <person name="Daffonchio D."/>
        </authorList>
    </citation>
    <scope>NUCLEOTIDE SEQUENCE [LARGE SCALE GENOMIC DNA]</scope>
    <source>
        <strain evidence="16 17">SF2.1</strain>
    </source>
</reference>
<evidence type="ECO:0000313" key="16">
    <source>
        <dbReference type="EMBL" id="CDG40681.1"/>
    </source>
</evidence>
<feature type="binding site" description="axial binding residue" evidence="14">
    <location>
        <position position="92"/>
    </location>
    <ligand>
        <name>heme</name>
        <dbReference type="ChEBI" id="CHEBI:30413"/>
    </ligand>
    <ligandPart>
        <name>Fe</name>
        <dbReference type="ChEBI" id="CHEBI:18248"/>
    </ligandPart>
</feature>
<keyword evidence="9 14" id="KW-1133">Transmembrane helix</keyword>
<evidence type="ECO:0000256" key="13">
    <source>
        <dbReference type="ARBA" id="ARBA00048390"/>
    </source>
</evidence>
<comment type="cofactor">
    <cofactor evidence="14 15">
        <name>heme b</name>
        <dbReference type="ChEBI" id="CHEBI:60344"/>
    </cofactor>
    <text evidence="14 15">Binds 1 heme b (iron(II)-protoporphyrin IX) group per subunit.</text>
</comment>
<dbReference type="InterPro" id="IPR005265">
    <property type="entry name" value="HemJ-like"/>
</dbReference>
<dbReference type="PANTHER" id="PTHR40255:SF1">
    <property type="entry name" value="PROTOPORPHYRINOGEN IX OXIDASE"/>
    <property type="match status" value="1"/>
</dbReference>
<evidence type="ECO:0000256" key="1">
    <source>
        <dbReference type="ARBA" id="ARBA00004651"/>
    </source>
</evidence>
<keyword evidence="8 14" id="KW-0479">Metal-binding</keyword>
<comment type="subunit">
    <text evidence="14">Homodimer.</text>
</comment>
<feature type="transmembrane region" description="Helical" evidence="14">
    <location>
        <begin position="127"/>
        <end position="149"/>
    </location>
</feature>
<evidence type="ECO:0000256" key="6">
    <source>
        <dbReference type="ARBA" id="ARBA00022617"/>
    </source>
</evidence>
<dbReference type="eggNOG" id="COG1981">
    <property type="taxonomic scope" value="Bacteria"/>
</dbReference>
<feature type="transmembrane region" description="Helical" evidence="14">
    <location>
        <begin position="13"/>
        <end position="35"/>
    </location>
</feature>
<dbReference type="HAMAP" id="MF_02239">
    <property type="entry name" value="HemJ"/>
    <property type="match status" value="1"/>
</dbReference>
<dbReference type="GO" id="GO:0070818">
    <property type="term" value="F:protoporphyrinogen oxidase activity"/>
    <property type="evidence" value="ECO:0007669"/>
    <property type="project" value="UniProtKB-UniRule"/>
</dbReference>
<gene>
    <name evidence="16" type="ORF">ASAP_2636</name>
</gene>
<dbReference type="PANTHER" id="PTHR40255">
    <property type="entry name" value="UPF0093 MEMBRANE PROTEIN SLR1790"/>
    <property type="match status" value="1"/>
</dbReference>
<keyword evidence="12 14" id="KW-0472">Membrane</keyword>
<sequence>MSALLPWFPWLKVLHILAFTSWMAGNFYLPRLFVYHSQVQPGTPESDRFQIMERRLLRAIMTPAMIATLISGGLLASLPGVIDWSAPWWWIKLVTVLLLCGFHGFCARWRREFSHDLRLHPERYYRIANEVPTLLMIVIVIMIVARPFLG</sequence>
<accession>A0A060QLF0</accession>
<dbReference type="UniPathway" id="UPA00251">
    <property type="reaction ID" value="UER00324"/>
</dbReference>
<protein>
    <recommendedName>
        <fullName evidence="4 14">Protoporphyrinogen IX oxidase</fullName>
        <shortName evidence="14">PPO</shortName>
        <ecNumber evidence="14 15">1.3.99.-</ecNumber>
    </recommendedName>
</protein>
<evidence type="ECO:0000256" key="9">
    <source>
        <dbReference type="ARBA" id="ARBA00022989"/>
    </source>
</evidence>
<reference evidence="16 17" key="2">
    <citation type="journal article" date="2014" name="PLoS ONE">
        <title>Evolution of mitochondria reconstructed from the energy metabolism of living bacteria.</title>
        <authorList>
            <person name="Degli Esposti M."/>
            <person name="Chouaia B."/>
            <person name="Comandatore F."/>
            <person name="Crotti E."/>
            <person name="Sassera D."/>
            <person name="Lievens P.M."/>
            <person name="Daffonchio D."/>
            <person name="Bandi C."/>
        </authorList>
    </citation>
    <scope>NUCLEOTIDE SEQUENCE [LARGE SCALE GENOMIC DNA]</scope>
    <source>
        <strain evidence="16 17">SF2.1</strain>
    </source>
</reference>